<sequence>MRTYAVRLSPSSCWTSDSALATNRFWSRPLPWCFWLSSWWDSSASSKFCCMLMIFLIVSYTLPGLAAALPAGGAAAMTLASDPAAAAGFCALCSLPRFTFANGFRTGEAGRGRTTSFWPFRPWMISTIGLGVVVLGLAVVVVVVVVVGVTFLG</sequence>
<proteinExistence type="predicted"/>
<organism evidence="2">
    <name type="scientific">Culex pipiens</name>
    <name type="common">House mosquito</name>
    <dbReference type="NCBI Taxonomy" id="7175"/>
    <lineage>
        <taxon>Eukaryota</taxon>
        <taxon>Metazoa</taxon>
        <taxon>Ecdysozoa</taxon>
        <taxon>Arthropoda</taxon>
        <taxon>Hexapoda</taxon>
        <taxon>Insecta</taxon>
        <taxon>Pterygota</taxon>
        <taxon>Neoptera</taxon>
        <taxon>Endopterygota</taxon>
        <taxon>Diptera</taxon>
        <taxon>Nematocera</taxon>
        <taxon>Culicoidea</taxon>
        <taxon>Culicidae</taxon>
        <taxon>Culicinae</taxon>
        <taxon>Culicini</taxon>
        <taxon>Culex</taxon>
        <taxon>Culex</taxon>
    </lineage>
</organism>
<keyword evidence="1" id="KW-1133">Transmembrane helix</keyword>
<accession>A0A8D8CMA9</accession>
<reference evidence="2" key="1">
    <citation type="submission" date="2021-05" db="EMBL/GenBank/DDBJ databases">
        <authorList>
            <person name="Alioto T."/>
            <person name="Alioto T."/>
            <person name="Gomez Garrido J."/>
        </authorList>
    </citation>
    <scope>NUCLEOTIDE SEQUENCE</scope>
</reference>
<name>A0A8D8CMA9_CULPI</name>
<dbReference type="AlphaFoldDB" id="A0A8D8CMA9"/>
<keyword evidence="1" id="KW-0472">Membrane</keyword>
<evidence type="ECO:0000256" key="1">
    <source>
        <dbReference type="SAM" id="Phobius"/>
    </source>
</evidence>
<dbReference type="EMBL" id="HBUE01217135">
    <property type="protein sequence ID" value="CAG6537586.1"/>
    <property type="molecule type" value="Transcribed_RNA"/>
</dbReference>
<dbReference type="EMBL" id="HBUE01323688">
    <property type="protein sequence ID" value="CAG6589596.1"/>
    <property type="molecule type" value="Transcribed_RNA"/>
</dbReference>
<protein>
    <submittedName>
        <fullName evidence="2">(northern house mosquito) hypothetical protein</fullName>
    </submittedName>
</protein>
<keyword evidence="1" id="KW-0812">Transmembrane</keyword>
<evidence type="ECO:0000313" key="2">
    <source>
        <dbReference type="EMBL" id="CAG6496051.1"/>
    </source>
</evidence>
<feature type="transmembrane region" description="Helical" evidence="1">
    <location>
        <begin position="123"/>
        <end position="152"/>
    </location>
</feature>
<feature type="transmembrane region" description="Helical" evidence="1">
    <location>
        <begin position="48"/>
        <end position="69"/>
    </location>
</feature>
<dbReference type="EMBL" id="HBUE01130193">
    <property type="protein sequence ID" value="CAG6496051.1"/>
    <property type="molecule type" value="Transcribed_RNA"/>
</dbReference>